<feature type="chain" id="PRO_5042459517" description="CAP domain-containing protein" evidence="1">
    <location>
        <begin position="23"/>
        <end position="333"/>
    </location>
</feature>
<protein>
    <recommendedName>
        <fullName evidence="4">CAP domain-containing protein</fullName>
    </recommendedName>
</protein>
<dbReference type="RefSeq" id="WP_219503586.1">
    <property type="nucleotide sequence ID" value="NZ_CP079981.1"/>
</dbReference>
<gene>
    <name evidence="2" type="ORF">KYI11_02670</name>
</gene>
<evidence type="ECO:0008006" key="4">
    <source>
        <dbReference type="Google" id="ProtNLM"/>
    </source>
</evidence>
<evidence type="ECO:0000313" key="2">
    <source>
        <dbReference type="EMBL" id="QYA42851.1"/>
    </source>
</evidence>
<keyword evidence="1" id="KW-0732">Signal</keyword>
<keyword evidence="3" id="KW-1185">Reference proteome</keyword>
<dbReference type="AlphaFoldDB" id="A0AAJ4TWU3"/>
<proteinExistence type="predicted"/>
<organism evidence="2 3">
    <name type="scientific">Macrococcoides bohemicum</name>
    <dbReference type="NCBI Taxonomy" id="1903056"/>
    <lineage>
        <taxon>Bacteria</taxon>
        <taxon>Bacillati</taxon>
        <taxon>Bacillota</taxon>
        <taxon>Bacilli</taxon>
        <taxon>Bacillales</taxon>
        <taxon>Staphylococcaceae</taxon>
        <taxon>Macrococcoides</taxon>
    </lineage>
</organism>
<feature type="signal peptide" evidence="1">
    <location>
        <begin position="1"/>
        <end position="22"/>
    </location>
</feature>
<sequence>MKKQIVMGIVAGSLLLSNSAHAETRPSDLPRKIQSYEAVLKQSVYAFDKANYNVIKLYKGRKITIVERKVLDGYDYLIAKGNIYIPINNNTVAIKKKVAGKVNYNTYRMSKTLQSELKKLGPNHRDYANYKRDAISYEKEMKRSIDAFLPSLIAVKLHKQTTIPAGLEGPDTMTYKQWASSNYAPSPVRKVTCPVSKGNKLNLFSNSFINHFFGTNSYRLNTTAPGQSLNYERPVCKMTGTDFGYFLSNGNVGYSLTANYPMKVKQTAVIATYPYSYKTIIDKFGKPTSVKHVVNRVDETQVTYNADKHNGYKVIVGFDRYKGNLKYMIKVRD</sequence>
<reference evidence="2 3" key="1">
    <citation type="submission" date="2021-07" db="EMBL/GenBank/DDBJ databases">
        <title>Prevalence and characterization of methicillin-resistant Macrococcus spp. in food producing animals and meat in Switzerland in 2019.</title>
        <authorList>
            <person name="Keller J.E."/>
            <person name="Schwendener S."/>
            <person name="Neuenschwander J."/>
            <person name="Overesch G."/>
            <person name="Perreten V."/>
        </authorList>
    </citation>
    <scope>NUCLEOTIDE SEQUENCE [LARGE SCALE GENOMIC DNA]</scope>
    <source>
        <strain evidence="2 3">19Msa0936</strain>
    </source>
</reference>
<evidence type="ECO:0000313" key="3">
    <source>
        <dbReference type="Proteomes" id="UP000826802"/>
    </source>
</evidence>
<dbReference type="EMBL" id="CP079981">
    <property type="protein sequence ID" value="QYA42851.1"/>
    <property type="molecule type" value="Genomic_DNA"/>
</dbReference>
<dbReference type="Proteomes" id="UP000826802">
    <property type="component" value="Chromosome"/>
</dbReference>
<evidence type="ECO:0000256" key="1">
    <source>
        <dbReference type="SAM" id="SignalP"/>
    </source>
</evidence>
<name>A0AAJ4TWU3_9STAP</name>
<accession>A0AAJ4TWU3</accession>